<evidence type="ECO:0000313" key="2">
    <source>
        <dbReference type="Proteomes" id="UP001230649"/>
    </source>
</evidence>
<dbReference type="EMBL" id="JASBWS010000017">
    <property type="protein sequence ID" value="KAJ9111829.1"/>
    <property type="molecule type" value="Genomic_DNA"/>
</dbReference>
<dbReference type="Proteomes" id="UP001230649">
    <property type="component" value="Unassembled WGS sequence"/>
</dbReference>
<name>A0ACC2WKS5_9TREE</name>
<organism evidence="1 2">
    <name type="scientific">Naganishia adeliensis</name>
    <dbReference type="NCBI Taxonomy" id="92952"/>
    <lineage>
        <taxon>Eukaryota</taxon>
        <taxon>Fungi</taxon>
        <taxon>Dikarya</taxon>
        <taxon>Basidiomycota</taxon>
        <taxon>Agaricomycotina</taxon>
        <taxon>Tremellomycetes</taxon>
        <taxon>Filobasidiales</taxon>
        <taxon>Filobasidiaceae</taxon>
        <taxon>Naganishia</taxon>
    </lineage>
</organism>
<evidence type="ECO:0000313" key="1">
    <source>
        <dbReference type="EMBL" id="KAJ9111829.1"/>
    </source>
</evidence>
<proteinExistence type="predicted"/>
<sequence>MVCKKCEKKITKLATTDPFKASSSKTRTIGENKLLSSKKAARASPYAKSTKCLDCPATVQQTGGSRCHKCAYKKALQSSEDEMGENVSGIEPVERVT</sequence>
<protein>
    <submittedName>
        <fullName evidence="1">Uncharacterized protein</fullName>
    </submittedName>
</protein>
<accession>A0ACC2WKS5</accession>
<reference evidence="1" key="1">
    <citation type="submission" date="2023-04" db="EMBL/GenBank/DDBJ databases">
        <title>Draft Genome sequencing of Naganishia species isolated from polar environments using Oxford Nanopore Technology.</title>
        <authorList>
            <person name="Leo P."/>
            <person name="Venkateswaran K."/>
        </authorList>
    </citation>
    <scope>NUCLEOTIDE SEQUENCE</scope>
    <source>
        <strain evidence="1">MNA-CCFEE 5262</strain>
    </source>
</reference>
<keyword evidence="2" id="KW-1185">Reference proteome</keyword>
<gene>
    <name evidence="1" type="ORF">QFC20_002416</name>
</gene>
<comment type="caution">
    <text evidence="1">The sequence shown here is derived from an EMBL/GenBank/DDBJ whole genome shotgun (WGS) entry which is preliminary data.</text>
</comment>